<evidence type="ECO:0000313" key="2">
    <source>
        <dbReference type="Proteomes" id="UP000805193"/>
    </source>
</evidence>
<reference evidence="1 2" key="1">
    <citation type="journal article" date="2020" name="Cell">
        <title>Large-Scale Comparative Analyses of Tick Genomes Elucidate Their Genetic Diversity and Vector Capacities.</title>
        <authorList>
            <consortium name="Tick Genome and Microbiome Consortium (TIGMIC)"/>
            <person name="Jia N."/>
            <person name="Wang J."/>
            <person name="Shi W."/>
            <person name="Du L."/>
            <person name="Sun Y."/>
            <person name="Zhan W."/>
            <person name="Jiang J.F."/>
            <person name="Wang Q."/>
            <person name="Zhang B."/>
            <person name="Ji P."/>
            <person name="Bell-Sakyi L."/>
            <person name="Cui X.M."/>
            <person name="Yuan T.T."/>
            <person name="Jiang B.G."/>
            <person name="Yang W.F."/>
            <person name="Lam T.T."/>
            <person name="Chang Q.C."/>
            <person name="Ding S.J."/>
            <person name="Wang X.J."/>
            <person name="Zhu J.G."/>
            <person name="Ruan X.D."/>
            <person name="Zhao L."/>
            <person name="Wei J.T."/>
            <person name="Ye R.Z."/>
            <person name="Que T.C."/>
            <person name="Du C.H."/>
            <person name="Zhou Y.H."/>
            <person name="Cheng J.X."/>
            <person name="Dai P.F."/>
            <person name="Guo W.B."/>
            <person name="Han X.H."/>
            <person name="Huang E.J."/>
            <person name="Li L.F."/>
            <person name="Wei W."/>
            <person name="Gao Y.C."/>
            <person name="Liu J.Z."/>
            <person name="Shao H.Z."/>
            <person name="Wang X."/>
            <person name="Wang C.C."/>
            <person name="Yang T.C."/>
            <person name="Huo Q.B."/>
            <person name="Li W."/>
            <person name="Chen H.Y."/>
            <person name="Chen S.E."/>
            <person name="Zhou L.G."/>
            <person name="Ni X.B."/>
            <person name="Tian J.H."/>
            <person name="Sheng Y."/>
            <person name="Liu T."/>
            <person name="Pan Y.S."/>
            <person name="Xia L.Y."/>
            <person name="Li J."/>
            <person name="Zhao F."/>
            <person name="Cao W.C."/>
        </authorList>
    </citation>
    <scope>NUCLEOTIDE SEQUENCE [LARGE SCALE GENOMIC DNA]</scope>
    <source>
        <strain evidence="1">Iper-2018</strain>
    </source>
</reference>
<sequence>MANLGPMPPLLLVLILIVASAAVRALLVRPARDAHGGATGSGGDDDNNNHGDRTRLKLIVVLVQGVRADYVDHEVHTGFERLARAGVRAEYVLPVFPSSPYPNAYSIATGT</sequence>
<dbReference type="Proteomes" id="UP000805193">
    <property type="component" value="Unassembled WGS sequence"/>
</dbReference>
<name>A0AC60QDU2_IXOPE</name>
<dbReference type="EMBL" id="JABSTQ010009265">
    <property type="protein sequence ID" value="KAG0431032.1"/>
    <property type="molecule type" value="Genomic_DNA"/>
</dbReference>
<accession>A0AC60QDU2</accession>
<proteinExistence type="predicted"/>
<evidence type="ECO:0000313" key="1">
    <source>
        <dbReference type="EMBL" id="KAG0431032.1"/>
    </source>
</evidence>
<comment type="caution">
    <text evidence="1">The sequence shown here is derived from an EMBL/GenBank/DDBJ whole genome shotgun (WGS) entry which is preliminary data.</text>
</comment>
<gene>
    <name evidence="1" type="ORF">HPB47_022151</name>
</gene>
<keyword evidence="2" id="KW-1185">Reference proteome</keyword>
<protein>
    <submittedName>
        <fullName evidence="1">Uncharacterized protein</fullName>
    </submittedName>
</protein>
<organism evidence="1 2">
    <name type="scientific">Ixodes persulcatus</name>
    <name type="common">Taiga tick</name>
    <dbReference type="NCBI Taxonomy" id="34615"/>
    <lineage>
        <taxon>Eukaryota</taxon>
        <taxon>Metazoa</taxon>
        <taxon>Ecdysozoa</taxon>
        <taxon>Arthropoda</taxon>
        <taxon>Chelicerata</taxon>
        <taxon>Arachnida</taxon>
        <taxon>Acari</taxon>
        <taxon>Parasitiformes</taxon>
        <taxon>Ixodida</taxon>
        <taxon>Ixodoidea</taxon>
        <taxon>Ixodidae</taxon>
        <taxon>Ixodinae</taxon>
        <taxon>Ixodes</taxon>
    </lineage>
</organism>